<keyword evidence="4" id="KW-1185">Reference proteome</keyword>
<dbReference type="CDD" id="cd10456">
    <property type="entry name" value="GIY-YIG_UPF0213"/>
    <property type="match status" value="1"/>
</dbReference>
<feature type="domain" description="GIY-YIG" evidence="2">
    <location>
        <begin position="1"/>
        <end position="78"/>
    </location>
</feature>
<dbReference type="SUPFAM" id="SSF82771">
    <property type="entry name" value="GIY-YIG endonuclease"/>
    <property type="match status" value="1"/>
</dbReference>
<dbReference type="Gene3D" id="3.40.1440.10">
    <property type="entry name" value="GIY-YIG endonuclease"/>
    <property type="match status" value="1"/>
</dbReference>
<gene>
    <name evidence="3" type="ORF">LK09_03900</name>
</gene>
<dbReference type="STRING" id="1348253.LK09_03900"/>
<dbReference type="RefSeq" id="WP_039396344.1">
    <property type="nucleotide sequence ID" value="NZ_JTDK01000005.1"/>
</dbReference>
<dbReference type="Pfam" id="PF01541">
    <property type="entry name" value="GIY-YIG"/>
    <property type="match status" value="1"/>
</dbReference>
<organism evidence="3 4">
    <name type="scientific">Microbacterium mangrovi</name>
    <dbReference type="NCBI Taxonomy" id="1348253"/>
    <lineage>
        <taxon>Bacteria</taxon>
        <taxon>Bacillati</taxon>
        <taxon>Actinomycetota</taxon>
        <taxon>Actinomycetes</taxon>
        <taxon>Micrococcales</taxon>
        <taxon>Microbacteriaceae</taxon>
        <taxon>Microbacterium</taxon>
    </lineage>
</organism>
<dbReference type="InterPro" id="IPR035901">
    <property type="entry name" value="GIY-YIG_endonuc_sf"/>
</dbReference>
<evidence type="ECO:0000313" key="4">
    <source>
        <dbReference type="Proteomes" id="UP000031030"/>
    </source>
</evidence>
<dbReference type="InterPro" id="IPR000305">
    <property type="entry name" value="GIY-YIG_endonuc"/>
</dbReference>
<sequence length="99" mass="11212">MAFVYILECSDGSLYTGSTDRDVEHRVWQHNHDDAWAANHTRRHRPVNLVWCASVPDAGRAFALEKQIQGWSRAKKLALIDGRLEDLPALSRSRSGQTP</sequence>
<dbReference type="Proteomes" id="UP000031030">
    <property type="component" value="Unassembled WGS sequence"/>
</dbReference>
<comment type="similarity">
    <text evidence="1">Belongs to the UPF0213 family.</text>
</comment>
<dbReference type="AlphaFoldDB" id="A0A0B2AC49"/>
<reference evidence="3 4" key="1">
    <citation type="submission" date="2014-11" db="EMBL/GenBank/DDBJ databases">
        <title>Genome sequence of Microbacterium mangrovi MUSC 115(T).</title>
        <authorList>
            <person name="Lee L.-H."/>
        </authorList>
    </citation>
    <scope>NUCLEOTIDE SEQUENCE [LARGE SCALE GENOMIC DNA]</scope>
    <source>
        <strain evidence="3 4">MUSC 115</strain>
    </source>
</reference>
<evidence type="ECO:0000313" key="3">
    <source>
        <dbReference type="EMBL" id="KHK99162.1"/>
    </source>
</evidence>
<dbReference type="InterPro" id="IPR050190">
    <property type="entry name" value="UPF0213_domain"/>
</dbReference>
<dbReference type="PANTHER" id="PTHR34477">
    <property type="entry name" value="UPF0213 PROTEIN YHBQ"/>
    <property type="match status" value="1"/>
</dbReference>
<dbReference type="OrthoDB" id="9797095at2"/>
<name>A0A0B2AC49_9MICO</name>
<accession>A0A0B2AC49</accession>
<dbReference type="PROSITE" id="PS50164">
    <property type="entry name" value="GIY_YIG"/>
    <property type="match status" value="1"/>
</dbReference>
<protein>
    <submittedName>
        <fullName evidence="3">Excinuclease ABC subunit C</fullName>
    </submittedName>
</protein>
<dbReference type="EMBL" id="JTDK01000005">
    <property type="protein sequence ID" value="KHK99162.1"/>
    <property type="molecule type" value="Genomic_DNA"/>
</dbReference>
<dbReference type="PANTHER" id="PTHR34477:SF1">
    <property type="entry name" value="UPF0213 PROTEIN YHBQ"/>
    <property type="match status" value="1"/>
</dbReference>
<evidence type="ECO:0000256" key="1">
    <source>
        <dbReference type="ARBA" id="ARBA00007435"/>
    </source>
</evidence>
<proteinExistence type="inferred from homology"/>
<evidence type="ECO:0000259" key="2">
    <source>
        <dbReference type="PROSITE" id="PS50164"/>
    </source>
</evidence>
<comment type="caution">
    <text evidence="3">The sequence shown here is derived from an EMBL/GenBank/DDBJ whole genome shotgun (WGS) entry which is preliminary data.</text>
</comment>